<evidence type="ECO:0008006" key="3">
    <source>
        <dbReference type="Google" id="ProtNLM"/>
    </source>
</evidence>
<comment type="caution">
    <text evidence="1">The sequence shown here is derived from an EMBL/GenBank/DDBJ whole genome shotgun (WGS) entry which is preliminary data.</text>
</comment>
<protein>
    <recommendedName>
        <fullName evidence="3">Reverse transcriptase</fullName>
    </recommendedName>
</protein>
<dbReference type="Proteomes" id="UP000887013">
    <property type="component" value="Unassembled WGS sequence"/>
</dbReference>
<dbReference type="EMBL" id="BMAW01069789">
    <property type="protein sequence ID" value="GFT70606.1"/>
    <property type="molecule type" value="Genomic_DNA"/>
</dbReference>
<dbReference type="OrthoDB" id="6434337at2759"/>
<accession>A0A8X6PLA7</accession>
<reference evidence="1" key="1">
    <citation type="submission" date="2020-08" db="EMBL/GenBank/DDBJ databases">
        <title>Multicomponent nature underlies the extraordinary mechanical properties of spider dragline silk.</title>
        <authorList>
            <person name="Kono N."/>
            <person name="Nakamura H."/>
            <person name="Mori M."/>
            <person name="Yoshida Y."/>
            <person name="Ohtoshi R."/>
            <person name="Malay A.D."/>
            <person name="Moran D.A.P."/>
            <person name="Tomita M."/>
            <person name="Numata K."/>
            <person name="Arakawa K."/>
        </authorList>
    </citation>
    <scope>NUCLEOTIDE SEQUENCE</scope>
</reference>
<gene>
    <name evidence="1" type="ORF">NPIL_475841</name>
</gene>
<evidence type="ECO:0000313" key="1">
    <source>
        <dbReference type="EMBL" id="GFT70606.1"/>
    </source>
</evidence>
<sequence length="142" mass="16571">MMKRLLSEATQKVRGKLDAKAIESILIGYDQSSKEIININEESDTERGIASKIKYIVLPRRSSRSNKRKSLDRLGYLANENKNDSENYKALSRCDKNKWVEEERKSHNNHTWDLVKLPKGKKPIGCKWTFKRKFDQDGNIMQ</sequence>
<proteinExistence type="predicted"/>
<organism evidence="1 2">
    <name type="scientific">Nephila pilipes</name>
    <name type="common">Giant wood spider</name>
    <name type="synonym">Nephila maculata</name>
    <dbReference type="NCBI Taxonomy" id="299642"/>
    <lineage>
        <taxon>Eukaryota</taxon>
        <taxon>Metazoa</taxon>
        <taxon>Ecdysozoa</taxon>
        <taxon>Arthropoda</taxon>
        <taxon>Chelicerata</taxon>
        <taxon>Arachnida</taxon>
        <taxon>Araneae</taxon>
        <taxon>Araneomorphae</taxon>
        <taxon>Entelegynae</taxon>
        <taxon>Araneoidea</taxon>
        <taxon>Nephilidae</taxon>
        <taxon>Nephila</taxon>
    </lineage>
</organism>
<evidence type="ECO:0000313" key="2">
    <source>
        <dbReference type="Proteomes" id="UP000887013"/>
    </source>
</evidence>
<dbReference type="AlphaFoldDB" id="A0A8X6PLA7"/>
<keyword evidence="2" id="KW-1185">Reference proteome</keyword>
<name>A0A8X6PLA7_NEPPI</name>